<comment type="caution">
    <text evidence="2">The sequence shown here is derived from an EMBL/GenBank/DDBJ whole genome shotgun (WGS) entry which is preliminary data.</text>
</comment>
<accession>A0ABC8QZ88</accession>
<protein>
    <submittedName>
        <fullName evidence="2">Uncharacterized protein</fullName>
    </submittedName>
</protein>
<keyword evidence="3" id="KW-1185">Reference proteome</keyword>
<proteinExistence type="predicted"/>
<feature type="region of interest" description="Disordered" evidence="1">
    <location>
        <begin position="130"/>
        <end position="178"/>
    </location>
</feature>
<name>A0ABC8QZ88_9AQUA</name>
<dbReference type="EMBL" id="CAUOFW020000859">
    <property type="protein sequence ID" value="CAK9138078.1"/>
    <property type="molecule type" value="Genomic_DNA"/>
</dbReference>
<evidence type="ECO:0000313" key="2">
    <source>
        <dbReference type="EMBL" id="CAK9138078.1"/>
    </source>
</evidence>
<sequence>MDWAVRGDDDWFDEDQNPKRKEWSLRRYRSITPRLLATEGGGSQPEHGNATNDSVQPEHVVAANEAALSQQGCVVDDESVKPQDVNAAYNVDVFEDEMTLEVVAQQTQSITLTMNSYDELYETFVKTISTGSSQVGGPSKPTGSSQSGDEDYILSDDSLVSSSDEEGERIKYPEFRPEKDMKHPECKLGMKFVNAVQFGKAVN</sequence>
<organism evidence="2 3">
    <name type="scientific">Ilex paraguariensis</name>
    <name type="common">yerba mate</name>
    <dbReference type="NCBI Taxonomy" id="185542"/>
    <lineage>
        <taxon>Eukaryota</taxon>
        <taxon>Viridiplantae</taxon>
        <taxon>Streptophyta</taxon>
        <taxon>Embryophyta</taxon>
        <taxon>Tracheophyta</taxon>
        <taxon>Spermatophyta</taxon>
        <taxon>Magnoliopsida</taxon>
        <taxon>eudicotyledons</taxon>
        <taxon>Gunneridae</taxon>
        <taxon>Pentapetalae</taxon>
        <taxon>asterids</taxon>
        <taxon>campanulids</taxon>
        <taxon>Aquifoliales</taxon>
        <taxon>Aquifoliaceae</taxon>
        <taxon>Ilex</taxon>
    </lineage>
</organism>
<dbReference type="AlphaFoldDB" id="A0ABC8QZ88"/>
<gene>
    <name evidence="2" type="ORF">ILEXP_LOCUS5163</name>
</gene>
<reference evidence="2 3" key="1">
    <citation type="submission" date="2024-02" db="EMBL/GenBank/DDBJ databases">
        <authorList>
            <person name="Vignale AGUSTIN F."/>
            <person name="Sosa J E."/>
            <person name="Modenutti C."/>
        </authorList>
    </citation>
    <scope>NUCLEOTIDE SEQUENCE [LARGE SCALE GENOMIC DNA]</scope>
</reference>
<evidence type="ECO:0000313" key="3">
    <source>
        <dbReference type="Proteomes" id="UP001642360"/>
    </source>
</evidence>
<dbReference type="Proteomes" id="UP001642360">
    <property type="component" value="Unassembled WGS sequence"/>
</dbReference>
<feature type="compositionally biased region" description="Polar residues" evidence="1">
    <location>
        <begin position="130"/>
        <end position="147"/>
    </location>
</feature>
<feature type="compositionally biased region" description="Basic and acidic residues" evidence="1">
    <location>
        <begin position="168"/>
        <end position="178"/>
    </location>
</feature>
<evidence type="ECO:0000256" key="1">
    <source>
        <dbReference type="SAM" id="MobiDB-lite"/>
    </source>
</evidence>